<evidence type="ECO:0000313" key="10">
    <source>
        <dbReference type="EMBL" id="CAI4032417.1"/>
    </source>
</evidence>
<dbReference type="HAMAP" id="MF_02040">
    <property type="entry name" value="Mrp_NBP35"/>
    <property type="match status" value="1"/>
</dbReference>
<keyword evidence="6 9" id="KW-0067">ATP-binding</keyword>
<feature type="binding site" evidence="9">
    <location>
        <begin position="33"/>
        <end position="40"/>
    </location>
    <ligand>
        <name>ATP</name>
        <dbReference type="ChEBI" id="CHEBI:30616"/>
    </ligand>
</feature>
<comment type="similarity">
    <text evidence="9">Belongs to the Mrp/NBP35 ATP-binding proteins family.</text>
</comment>
<keyword evidence="7 9" id="KW-0408">Iron</keyword>
<dbReference type="GO" id="GO:0046872">
    <property type="term" value="F:metal ion binding"/>
    <property type="evidence" value="ECO:0007669"/>
    <property type="project" value="UniProtKB-KW"/>
</dbReference>
<evidence type="ECO:0000256" key="1">
    <source>
        <dbReference type="ARBA" id="ARBA00007352"/>
    </source>
</evidence>
<comment type="subunit">
    <text evidence="9">Homodimer.</text>
</comment>
<dbReference type="InterPro" id="IPR033756">
    <property type="entry name" value="YlxH/NBP35"/>
</dbReference>
<dbReference type="GO" id="GO:0051539">
    <property type="term" value="F:4 iron, 4 sulfur cluster binding"/>
    <property type="evidence" value="ECO:0007669"/>
    <property type="project" value="TreeGrafter"/>
</dbReference>
<dbReference type="Proteomes" id="UP001179121">
    <property type="component" value="Chromosome"/>
</dbReference>
<dbReference type="GO" id="GO:0016226">
    <property type="term" value="P:iron-sulfur cluster assembly"/>
    <property type="evidence" value="ECO:0007669"/>
    <property type="project" value="InterPro"/>
</dbReference>
<name>A0AA86T695_9BACT</name>
<keyword evidence="4 9" id="KW-0547">Nucleotide-binding</keyword>
<dbReference type="InterPro" id="IPR044304">
    <property type="entry name" value="NUBPL-like"/>
</dbReference>
<dbReference type="InterPro" id="IPR000808">
    <property type="entry name" value="Mrp-like_CS"/>
</dbReference>
<comment type="similarity">
    <text evidence="1">In the N-terminal section; belongs to the MIP18 family.</text>
</comment>
<evidence type="ECO:0000256" key="9">
    <source>
        <dbReference type="HAMAP-Rule" id="MF_02040"/>
    </source>
</evidence>
<dbReference type="GO" id="GO:0016887">
    <property type="term" value="F:ATP hydrolysis activity"/>
    <property type="evidence" value="ECO:0007669"/>
    <property type="project" value="UniProtKB-UniRule"/>
</dbReference>
<accession>A0AA86T695</accession>
<evidence type="ECO:0000256" key="3">
    <source>
        <dbReference type="ARBA" id="ARBA00022723"/>
    </source>
</evidence>
<dbReference type="AlphaFoldDB" id="A0AA86T695"/>
<evidence type="ECO:0000256" key="5">
    <source>
        <dbReference type="ARBA" id="ARBA00022801"/>
    </source>
</evidence>
<keyword evidence="5 9" id="KW-0378">Hydrolase</keyword>
<dbReference type="KEGG" id="nti:DNFV4_02847"/>
<reference evidence="10" key="1">
    <citation type="submission" date="2022-10" db="EMBL/GenBank/DDBJ databases">
        <authorList>
            <person name="Koch H."/>
        </authorList>
    </citation>
    <scope>NUCLEOTIDE SEQUENCE</scope>
    <source>
        <strain evidence="10">DNF</strain>
    </source>
</reference>
<dbReference type="SUPFAM" id="SSF52540">
    <property type="entry name" value="P-loop containing nucleoside triphosphate hydrolases"/>
    <property type="match status" value="1"/>
</dbReference>
<dbReference type="RefSeq" id="WP_289269139.1">
    <property type="nucleotide sequence ID" value="NZ_OX365700.1"/>
</dbReference>
<sequence>MAQEHTEQPGAGDGPARSSLIPGVKYALAVSSGKGGVGKSTVAVNLAVALRQSGAAVGLLDADIYGPNIPMMMGVTKPPEQRDGKIIPAENHGVKLISMGFFVPEETAVVWRGPMVHTAIQQFFRDVLWGDLDYLLIDLPPGTGDAQLTLTQLVPLRGAITVTTPQNVALYDVRKGIMMFQKVNVPLLGLIENMSHFVCGHCGEKTEIFSYGGGERAAQAMGIPFLGRIPIDPAIRTGGDSGLPIVVGHPDSPQSQAFLDIARKIREEVEEAKPTTAPPLESLLKKIKAPFGKG</sequence>
<dbReference type="InterPro" id="IPR019591">
    <property type="entry name" value="Mrp/NBP35_ATP-bd"/>
</dbReference>
<keyword evidence="3 9" id="KW-0479">Metal-binding</keyword>
<dbReference type="CDD" id="cd02037">
    <property type="entry name" value="Mrp_NBP35"/>
    <property type="match status" value="1"/>
</dbReference>
<evidence type="ECO:0000256" key="7">
    <source>
        <dbReference type="ARBA" id="ARBA00023004"/>
    </source>
</evidence>
<dbReference type="EMBL" id="OX365700">
    <property type="protein sequence ID" value="CAI4032417.1"/>
    <property type="molecule type" value="Genomic_DNA"/>
</dbReference>
<comment type="function">
    <text evidence="9">Binds and transfers iron-sulfur (Fe-S) clusters to target apoproteins. Can hydrolyze ATP.</text>
</comment>
<keyword evidence="8 9" id="KW-0411">Iron-sulfur</keyword>
<evidence type="ECO:0000313" key="11">
    <source>
        <dbReference type="Proteomes" id="UP001179121"/>
    </source>
</evidence>
<dbReference type="PROSITE" id="PS01215">
    <property type="entry name" value="MRP"/>
    <property type="match status" value="1"/>
</dbReference>
<evidence type="ECO:0000256" key="2">
    <source>
        <dbReference type="ARBA" id="ARBA00008205"/>
    </source>
</evidence>
<dbReference type="GO" id="GO:0140663">
    <property type="term" value="F:ATP-dependent FeS chaperone activity"/>
    <property type="evidence" value="ECO:0007669"/>
    <property type="project" value="InterPro"/>
</dbReference>
<dbReference type="GO" id="GO:0005524">
    <property type="term" value="F:ATP binding"/>
    <property type="evidence" value="ECO:0007669"/>
    <property type="project" value="UniProtKB-UniRule"/>
</dbReference>
<evidence type="ECO:0000256" key="8">
    <source>
        <dbReference type="ARBA" id="ARBA00023014"/>
    </source>
</evidence>
<organism evidence="10 11">
    <name type="scientific">Nitrospira tepida</name>
    <dbReference type="NCBI Taxonomy" id="2973512"/>
    <lineage>
        <taxon>Bacteria</taxon>
        <taxon>Pseudomonadati</taxon>
        <taxon>Nitrospirota</taxon>
        <taxon>Nitrospiria</taxon>
        <taxon>Nitrospirales</taxon>
        <taxon>Nitrospiraceae</taxon>
        <taxon>Nitrospira</taxon>
    </lineage>
</organism>
<dbReference type="Gene3D" id="3.40.50.300">
    <property type="entry name" value="P-loop containing nucleotide triphosphate hydrolases"/>
    <property type="match status" value="1"/>
</dbReference>
<dbReference type="PANTHER" id="PTHR42961">
    <property type="entry name" value="IRON-SULFUR PROTEIN NUBPL"/>
    <property type="match status" value="1"/>
</dbReference>
<gene>
    <name evidence="10" type="ORF">DNFV4_02847</name>
</gene>
<protein>
    <recommendedName>
        <fullName evidence="9">Iron-sulfur cluster carrier protein</fullName>
    </recommendedName>
</protein>
<dbReference type="InterPro" id="IPR027417">
    <property type="entry name" value="P-loop_NTPase"/>
</dbReference>
<evidence type="ECO:0000256" key="4">
    <source>
        <dbReference type="ARBA" id="ARBA00022741"/>
    </source>
</evidence>
<proteinExistence type="inferred from homology"/>
<comment type="similarity">
    <text evidence="2">In the C-terminal section; belongs to the Mrp/NBP35 ATP-binding proteins family.</text>
</comment>
<keyword evidence="11" id="KW-1185">Reference proteome</keyword>
<evidence type="ECO:0000256" key="6">
    <source>
        <dbReference type="ARBA" id="ARBA00022840"/>
    </source>
</evidence>
<dbReference type="PANTHER" id="PTHR42961:SF2">
    <property type="entry name" value="IRON-SULFUR PROTEIN NUBPL"/>
    <property type="match status" value="1"/>
</dbReference>
<dbReference type="Pfam" id="PF10609">
    <property type="entry name" value="ParA"/>
    <property type="match status" value="1"/>
</dbReference>
<dbReference type="FunFam" id="3.40.50.300:FF:000304">
    <property type="entry name" value="Iron-sulfur cluster carrier protein"/>
    <property type="match status" value="1"/>
</dbReference>